<name>A0A6A6JJ85_WESOR</name>
<gene>
    <name evidence="1" type="ORF">EI97DRAFT_432948</name>
</gene>
<dbReference type="GeneID" id="54551455"/>
<proteinExistence type="predicted"/>
<accession>A0A6A6JJ85</accession>
<reference evidence="1" key="1">
    <citation type="journal article" date="2020" name="Stud. Mycol.">
        <title>101 Dothideomycetes genomes: a test case for predicting lifestyles and emergence of pathogens.</title>
        <authorList>
            <person name="Haridas S."/>
            <person name="Albert R."/>
            <person name="Binder M."/>
            <person name="Bloem J."/>
            <person name="Labutti K."/>
            <person name="Salamov A."/>
            <person name="Andreopoulos B."/>
            <person name="Baker S."/>
            <person name="Barry K."/>
            <person name="Bills G."/>
            <person name="Bluhm B."/>
            <person name="Cannon C."/>
            <person name="Castanera R."/>
            <person name="Culley D."/>
            <person name="Daum C."/>
            <person name="Ezra D."/>
            <person name="Gonzalez J."/>
            <person name="Henrissat B."/>
            <person name="Kuo A."/>
            <person name="Liang C."/>
            <person name="Lipzen A."/>
            <person name="Lutzoni F."/>
            <person name="Magnuson J."/>
            <person name="Mondo S."/>
            <person name="Nolan M."/>
            <person name="Ohm R."/>
            <person name="Pangilinan J."/>
            <person name="Park H.-J."/>
            <person name="Ramirez L."/>
            <person name="Alfaro M."/>
            <person name="Sun H."/>
            <person name="Tritt A."/>
            <person name="Yoshinaga Y."/>
            <person name="Zwiers L.-H."/>
            <person name="Turgeon B."/>
            <person name="Goodwin S."/>
            <person name="Spatafora J."/>
            <person name="Crous P."/>
            <person name="Grigoriev I."/>
        </authorList>
    </citation>
    <scope>NUCLEOTIDE SEQUENCE</scope>
    <source>
        <strain evidence="1">CBS 379.55</strain>
    </source>
</reference>
<evidence type="ECO:0000313" key="1">
    <source>
        <dbReference type="EMBL" id="KAF2276700.1"/>
    </source>
</evidence>
<dbReference type="EMBL" id="ML986492">
    <property type="protein sequence ID" value="KAF2276700.1"/>
    <property type="molecule type" value="Genomic_DNA"/>
</dbReference>
<dbReference type="Proteomes" id="UP000800097">
    <property type="component" value="Unassembled WGS sequence"/>
</dbReference>
<evidence type="ECO:0000313" key="2">
    <source>
        <dbReference type="Proteomes" id="UP000800097"/>
    </source>
</evidence>
<sequence>MDVQYSAAVSATRDTIRTRLSYNNTQQNQHTSNIPLPYNIHPSPIPESVYPISLTHLHPLHPHHHHHPITSILTRNPVGLWRGSGQAVRLQREG</sequence>
<dbReference type="RefSeq" id="XP_033654239.1">
    <property type="nucleotide sequence ID" value="XM_033798280.1"/>
</dbReference>
<keyword evidence="2" id="KW-1185">Reference proteome</keyword>
<dbReference type="AlphaFoldDB" id="A0A6A6JJ85"/>
<protein>
    <submittedName>
        <fullName evidence="1">Uncharacterized protein</fullName>
    </submittedName>
</protein>
<organism evidence="1 2">
    <name type="scientific">Westerdykella ornata</name>
    <dbReference type="NCBI Taxonomy" id="318751"/>
    <lineage>
        <taxon>Eukaryota</taxon>
        <taxon>Fungi</taxon>
        <taxon>Dikarya</taxon>
        <taxon>Ascomycota</taxon>
        <taxon>Pezizomycotina</taxon>
        <taxon>Dothideomycetes</taxon>
        <taxon>Pleosporomycetidae</taxon>
        <taxon>Pleosporales</taxon>
        <taxon>Sporormiaceae</taxon>
        <taxon>Westerdykella</taxon>
    </lineage>
</organism>